<dbReference type="RefSeq" id="XP_004181929.1">
    <property type="nucleotide sequence ID" value="XM_004181881.1"/>
</dbReference>
<dbReference type="EMBL" id="HE806323">
    <property type="protein sequence ID" value="CCH62410.1"/>
    <property type="molecule type" value="Genomic_DNA"/>
</dbReference>
<evidence type="ECO:0000256" key="2">
    <source>
        <dbReference type="ARBA" id="ARBA00022737"/>
    </source>
</evidence>
<dbReference type="Gene3D" id="4.10.1000.10">
    <property type="entry name" value="Zinc finger, CCCH-type"/>
    <property type="match status" value="2"/>
</dbReference>
<reference evidence="7 8" key="1">
    <citation type="journal article" date="2011" name="Proc. Natl. Acad. Sci. U.S.A.">
        <title>Evolutionary erosion of yeast sex chromosomes by mating-type switching accidents.</title>
        <authorList>
            <person name="Gordon J.L."/>
            <person name="Armisen D."/>
            <person name="Proux-Wera E."/>
            <person name="Oheigeartaigh S.S."/>
            <person name="Byrne K.P."/>
            <person name="Wolfe K.H."/>
        </authorList>
    </citation>
    <scope>NUCLEOTIDE SEQUENCE [LARGE SCALE GENOMIC DNA]</scope>
    <source>
        <strain evidence="8">ATCC 34711 / CBS 6284 / DSM 70876 / NBRC 10599 / NRRL Y-10934 / UCD 77-7</strain>
    </source>
</reference>
<dbReference type="PANTHER" id="PTHR12547">
    <property type="entry name" value="CCCH ZINC FINGER/TIS11-RELATED"/>
    <property type="match status" value="1"/>
</dbReference>
<accession>I2H7Q8</accession>
<dbReference type="GO" id="GO:0000956">
    <property type="term" value="P:nuclear-transcribed mRNA catabolic process"/>
    <property type="evidence" value="ECO:0007669"/>
    <property type="project" value="UniProtKB-ARBA"/>
</dbReference>
<dbReference type="InterPro" id="IPR036855">
    <property type="entry name" value="Znf_CCCH_sf"/>
</dbReference>
<protein>
    <recommendedName>
        <fullName evidence="6">C3H1-type domain-containing protein</fullName>
    </recommendedName>
</protein>
<feature type="zinc finger region" description="C3H1-type" evidence="5">
    <location>
        <begin position="247"/>
        <end position="275"/>
    </location>
</feature>
<dbReference type="FunFam" id="4.10.1000.10:FF:000018">
    <property type="entry name" value="Zinc finger protein"/>
    <property type="match status" value="1"/>
</dbReference>
<dbReference type="InterPro" id="IPR045877">
    <property type="entry name" value="ZFP36-like"/>
</dbReference>
<name>I2H7Q8_HENB6</name>
<dbReference type="FunFam" id="4.10.1000.10:FF:000001">
    <property type="entry name" value="zinc finger CCCH domain-containing protein 15-like"/>
    <property type="match status" value="1"/>
</dbReference>
<dbReference type="KEGG" id="tbl:TBLA_0H01230"/>
<dbReference type="STRING" id="1071380.I2H7Q8"/>
<feature type="zinc finger region" description="C3H1-type" evidence="5">
    <location>
        <begin position="285"/>
        <end position="313"/>
    </location>
</feature>
<keyword evidence="8" id="KW-1185">Reference proteome</keyword>
<dbReference type="AlphaFoldDB" id="I2H7Q8"/>
<dbReference type="PROSITE" id="PS50103">
    <property type="entry name" value="ZF_C3H1"/>
    <property type="match status" value="2"/>
</dbReference>
<evidence type="ECO:0000313" key="8">
    <source>
        <dbReference type="Proteomes" id="UP000002866"/>
    </source>
</evidence>
<dbReference type="FunCoup" id="I2H7Q8">
    <property type="interactions" value="93"/>
</dbReference>
<keyword evidence="4 5" id="KW-0862">Zinc</keyword>
<organism evidence="7 8">
    <name type="scientific">Henningerozyma blattae (strain ATCC 34711 / CBS 6284 / DSM 70876 / NBRC 10599 / NRRL Y-10934 / UCD 77-7)</name>
    <name type="common">Yeast</name>
    <name type="synonym">Tetrapisispora blattae</name>
    <dbReference type="NCBI Taxonomy" id="1071380"/>
    <lineage>
        <taxon>Eukaryota</taxon>
        <taxon>Fungi</taxon>
        <taxon>Dikarya</taxon>
        <taxon>Ascomycota</taxon>
        <taxon>Saccharomycotina</taxon>
        <taxon>Saccharomycetes</taxon>
        <taxon>Saccharomycetales</taxon>
        <taxon>Saccharomycetaceae</taxon>
        <taxon>Henningerozyma</taxon>
    </lineage>
</organism>
<dbReference type="GO" id="GO:0006879">
    <property type="term" value="P:intracellular iron ion homeostasis"/>
    <property type="evidence" value="ECO:0007669"/>
    <property type="project" value="UniProtKB-ARBA"/>
</dbReference>
<feature type="domain" description="C3H1-type" evidence="6">
    <location>
        <begin position="247"/>
        <end position="275"/>
    </location>
</feature>
<dbReference type="InParanoid" id="I2H7Q8"/>
<evidence type="ECO:0000256" key="1">
    <source>
        <dbReference type="ARBA" id="ARBA00022723"/>
    </source>
</evidence>
<keyword evidence="1 5" id="KW-0479">Metal-binding</keyword>
<evidence type="ECO:0000259" key="6">
    <source>
        <dbReference type="PROSITE" id="PS50103"/>
    </source>
</evidence>
<dbReference type="GO" id="GO:0008270">
    <property type="term" value="F:zinc ion binding"/>
    <property type="evidence" value="ECO:0007669"/>
    <property type="project" value="UniProtKB-KW"/>
</dbReference>
<dbReference type="SUPFAM" id="SSF90229">
    <property type="entry name" value="CCCH zinc finger"/>
    <property type="match status" value="2"/>
</dbReference>
<dbReference type="GeneID" id="14497567"/>
<dbReference type="Proteomes" id="UP000002866">
    <property type="component" value="Chromosome 8"/>
</dbReference>
<dbReference type="PANTHER" id="PTHR12547:SF18">
    <property type="entry name" value="PROTEIN TIS11"/>
    <property type="match status" value="1"/>
</dbReference>
<proteinExistence type="predicted"/>
<dbReference type="HOGENOM" id="CLU_060370_0_0_1"/>
<evidence type="ECO:0000256" key="4">
    <source>
        <dbReference type="ARBA" id="ARBA00022833"/>
    </source>
</evidence>
<dbReference type="OrthoDB" id="410307at2759"/>
<feature type="domain" description="C3H1-type" evidence="6">
    <location>
        <begin position="285"/>
        <end position="313"/>
    </location>
</feature>
<keyword evidence="2" id="KW-0677">Repeat</keyword>
<sequence length="348" mass="39127">MQSPFLSYSQQQQQLQHLQQQQQQQQQQQTVIGVNRSSPIAISPVPYHNYDHSLTSREQYSSYNKNQTSGNIPRGNYNPIPIAHSLNTSSTTTVSSVFSSQNANTQAQYVSGISSDYDLQIKEIEDYYLSDILKNSSIKDTLITSTNSKDIWQYNPNSLVDEQSLPVFVNTPASSTSFAHNNNNSPFVSRDTNNFSAVSPLSPSALPALTSENLSNHNITNIKSPAVPKGSTSSNTNISNRNINKQLFKTELCETFTTKGTCKYGNKCQFAHGLHELNFKNISSNFRTKPCNNWEKLGYCPYGKRCQFKHGDNTDIKIYINAGKIANPPEQRKKKVNPNVKNLERIKW</sequence>
<dbReference type="SMART" id="SM00356">
    <property type="entry name" value="ZnF_C3H1"/>
    <property type="match status" value="2"/>
</dbReference>
<dbReference type="Pfam" id="PF00642">
    <property type="entry name" value="zf-CCCH"/>
    <property type="match status" value="2"/>
</dbReference>
<gene>
    <name evidence="7" type="primary">TBLA0H01230</name>
    <name evidence="7" type="ORF">TBLA_0H01230</name>
</gene>
<evidence type="ECO:0000256" key="3">
    <source>
        <dbReference type="ARBA" id="ARBA00022771"/>
    </source>
</evidence>
<dbReference type="eggNOG" id="KOG1677">
    <property type="taxonomic scope" value="Eukaryota"/>
</dbReference>
<evidence type="ECO:0000256" key="5">
    <source>
        <dbReference type="PROSITE-ProRule" id="PRU00723"/>
    </source>
</evidence>
<dbReference type="GO" id="GO:0003729">
    <property type="term" value="F:mRNA binding"/>
    <property type="evidence" value="ECO:0007669"/>
    <property type="project" value="InterPro"/>
</dbReference>
<dbReference type="InterPro" id="IPR000571">
    <property type="entry name" value="Znf_CCCH"/>
</dbReference>
<evidence type="ECO:0000313" key="7">
    <source>
        <dbReference type="EMBL" id="CCH62410.1"/>
    </source>
</evidence>
<keyword evidence="3 5" id="KW-0863">Zinc-finger</keyword>